<evidence type="ECO:0000256" key="1">
    <source>
        <dbReference type="SAM" id="MobiDB-lite"/>
    </source>
</evidence>
<sequence length="357" mass="38084">MPQPGSPASARDEQEPPGAAPAAGRPRSRVRWRRLWTAAVIVVSVPALALVASGTALYLLSTGTPHAVTRGGDAVWLGHAWVDGRNGDPEVAALAARIGGTGVRDLYVHTGPLATDGTLPASLYPRAAWAVTALRRALPGVRVHAWLGQRLDPGLMDLSSAATRAAIVRSAGQAMAAGFDGIHYNFEPVDDDDQGLLDVLDRTRAALPRAVLSMSVHQMEPLPGMSAAQGLVFGEERWWTPGYMTQVARRVHQVALMTYDTAQPTEALFTGYVRRQTALALAAVPPSTRLLVGVPAYHDDNWTHHPSAETMRAAIRGVRLALGSGDRRDFGVALYVDFAATETDWAEYRAGWGAPAG</sequence>
<dbReference type="Gene3D" id="3.20.20.80">
    <property type="entry name" value="Glycosidases"/>
    <property type="match status" value="1"/>
</dbReference>
<dbReference type="RefSeq" id="WP_239139000.1">
    <property type="nucleotide sequence ID" value="NZ_BOOS01000002.1"/>
</dbReference>
<dbReference type="SUPFAM" id="SSF51445">
    <property type="entry name" value="(Trans)glycosidases"/>
    <property type="match status" value="1"/>
</dbReference>
<keyword evidence="2" id="KW-0812">Transmembrane</keyword>
<evidence type="ECO:0000256" key="2">
    <source>
        <dbReference type="SAM" id="Phobius"/>
    </source>
</evidence>
<feature type="transmembrane region" description="Helical" evidence="2">
    <location>
        <begin position="35"/>
        <end position="60"/>
    </location>
</feature>
<feature type="compositionally biased region" description="Low complexity" evidence="1">
    <location>
        <begin position="16"/>
        <end position="25"/>
    </location>
</feature>
<dbReference type="Proteomes" id="UP000588112">
    <property type="component" value="Unassembled WGS sequence"/>
</dbReference>
<protein>
    <recommendedName>
        <fullName evidence="5">GH18 domain-containing protein</fullName>
    </recommendedName>
</protein>
<evidence type="ECO:0000313" key="4">
    <source>
        <dbReference type="Proteomes" id="UP000588112"/>
    </source>
</evidence>
<evidence type="ECO:0000313" key="3">
    <source>
        <dbReference type="EMBL" id="MBB5628928.1"/>
    </source>
</evidence>
<comment type="caution">
    <text evidence="3">The sequence shown here is derived from an EMBL/GenBank/DDBJ whole genome shotgun (WGS) entry which is preliminary data.</text>
</comment>
<evidence type="ECO:0008006" key="5">
    <source>
        <dbReference type="Google" id="ProtNLM"/>
    </source>
</evidence>
<feature type="region of interest" description="Disordered" evidence="1">
    <location>
        <begin position="1"/>
        <end position="26"/>
    </location>
</feature>
<dbReference type="InterPro" id="IPR017853">
    <property type="entry name" value="GH"/>
</dbReference>
<gene>
    <name evidence="3" type="ORF">BJ981_004627</name>
</gene>
<organism evidence="3 4">
    <name type="scientific">Sphaerisporangium krabiense</name>
    <dbReference type="NCBI Taxonomy" id="763782"/>
    <lineage>
        <taxon>Bacteria</taxon>
        <taxon>Bacillati</taxon>
        <taxon>Actinomycetota</taxon>
        <taxon>Actinomycetes</taxon>
        <taxon>Streptosporangiales</taxon>
        <taxon>Streptosporangiaceae</taxon>
        <taxon>Sphaerisporangium</taxon>
    </lineage>
</organism>
<reference evidence="3 4" key="1">
    <citation type="submission" date="2020-08" db="EMBL/GenBank/DDBJ databases">
        <title>Sequencing the genomes of 1000 actinobacteria strains.</title>
        <authorList>
            <person name="Klenk H.-P."/>
        </authorList>
    </citation>
    <scope>NUCLEOTIDE SEQUENCE [LARGE SCALE GENOMIC DNA]</scope>
    <source>
        <strain evidence="3 4">DSM 45790</strain>
    </source>
</reference>
<keyword evidence="2" id="KW-1133">Transmembrane helix</keyword>
<keyword evidence="2" id="KW-0472">Membrane</keyword>
<dbReference type="AlphaFoldDB" id="A0A7W9DRX4"/>
<keyword evidence="4" id="KW-1185">Reference proteome</keyword>
<name>A0A7W9DRX4_9ACTN</name>
<proteinExistence type="predicted"/>
<accession>A0A7W9DRX4</accession>
<dbReference type="EMBL" id="JACHBR010000001">
    <property type="protein sequence ID" value="MBB5628928.1"/>
    <property type="molecule type" value="Genomic_DNA"/>
</dbReference>